<evidence type="ECO:0000313" key="4">
    <source>
        <dbReference type="Proteomes" id="UP000807504"/>
    </source>
</evidence>
<dbReference type="GO" id="GO:0006393">
    <property type="term" value="P:termination of mitochondrial transcription"/>
    <property type="evidence" value="ECO:0007669"/>
    <property type="project" value="TreeGrafter"/>
</dbReference>
<dbReference type="AlphaFoldDB" id="A0A8T0FN81"/>
<dbReference type="Gene3D" id="1.25.70.10">
    <property type="entry name" value="Transcription termination factor 3, mitochondrial"/>
    <property type="match status" value="1"/>
</dbReference>
<comment type="caution">
    <text evidence="3">The sequence shown here is derived from an EMBL/GenBank/DDBJ whole genome shotgun (WGS) entry which is preliminary data.</text>
</comment>
<protein>
    <submittedName>
        <fullName evidence="3">Transcription termination factor 5 like protein</fullName>
    </submittedName>
</protein>
<dbReference type="InterPro" id="IPR038538">
    <property type="entry name" value="MTERF_sf"/>
</dbReference>
<accession>A0A8T0FN81</accession>
<dbReference type="GO" id="GO:0005759">
    <property type="term" value="C:mitochondrial matrix"/>
    <property type="evidence" value="ECO:0007669"/>
    <property type="project" value="TreeGrafter"/>
</dbReference>
<sequence>MNLESSLLQHRYFSLKELGCSNLSAYNILTFPQIIKQTPKVLAENNIHFDFHHELDHFMSFLSSCDLTDQNEIKLRLEKMFQDDSSMWKIREAMNAEFISSKLNCSLAKAHQLFRRYPPLRLQSVSNTAHLLDLLFQRLKFTIPKVFQAPKLLSVHYETAEYFLDKLPEILGIDIIELTQKYPLILRRSINTIREVEEILRKFNITDKQVLNCPKIISFTPRTLEERLEYLCTSEDFALLKSYKKFLWLVYHYGNLNTRLEALKALDLPRSINAFIATNSNFQNYLSFSKSRSNVDDVCQYLAEFFKCSTNDVSLKLREFPNAHNACLANTTQIVHFLLGAGVTKQQIYKGLGIILYNFDIVKDNFKELRNSPALINQPFTYWISHYNLIQLLIYTIERKNNFKESRSYKVNSKYLDSNELAISSYG</sequence>
<dbReference type="EMBL" id="JABXBU010000003">
    <property type="protein sequence ID" value="KAF8791992.1"/>
    <property type="molecule type" value="Genomic_DNA"/>
</dbReference>
<dbReference type="Proteomes" id="UP000807504">
    <property type="component" value="Unassembled WGS sequence"/>
</dbReference>
<keyword evidence="2" id="KW-0809">Transit peptide</keyword>
<reference evidence="3" key="2">
    <citation type="submission" date="2020-06" db="EMBL/GenBank/DDBJ databases">
        <authorList>
            <person name="Sheffer M."/>
        </authorList>
    </citation>
    <scope>NUCLEOTIDE SEQUENCE</scope>
</reference>
<dbReference type="PANTHER" id="PTHR15437:SF7">
    <property type="entry name" value="TRANSCRIPTION TERMINATION FACTOR 5, MITOCHONDRIAL"/>
    <property type="match status" value="1"/>
</dbReference>
<reference evidence="3" key="1">
    <citation type="journal article" date="2020" name="bioRxiv">
        <title>Chromosome-level reference genome of the European wasp spider Argiope bruennichi: a resource for studies on range expansion and evolutionary adaptation.</title>
        <authorList>
            <person name="Sheffer M.M."/>
            <person name="Hoppe A."/>
            <person name="Krehenwinkel H."/>
            <person name="Uhl G."/>
            <person name="Kuss A.W."/>
            <person name="Jensen L."/>
            <person name="Jensen C."/>
            <person name="Gillespie R.G."/>
            <person name="Hoff K.J."/>
            <person name="Prost S."/>
        </authorList>
    </citation>
    <scope>NUCLEOTIDE SEQUENCE</scope>
</reference>
<evidence type="ECO:0000256" key="1">
    <source>
        <dbReference type="ARBA" id="ARBA00007692"/>
    </source>
</evidence>
<proteinExistence type="inferred from homology"/>
<dbReference type="InterPro" id="IPR003690">
    <property type="entry name" value="MTERF"/>
</dbReference>
<name>A0A8T0FN81_ARGBR</name>
<keyword evidence="4" id="KW-1185">Reference proteome</keyword>
<dbReference type="GO" id="GO:0003676">
    <property type="term" value="F:nucleic acid binding"/>
    <property type="evidence" value="ECO:0007669"/>
    <property type="project" value="InterPro"/>
</dbReference>
<organism evidence="3 4">
    <name type="scientific">Argiope bruennichi</name>
    <name type="common">Wasp spider</name>
    <name type="synonym">Aranea bruennichi</name>
    <dbReference type="NCBI Taxonomy" id="94029"/>
    <lineage>
        <taxon>Eukaryota</taxon>
        <taxon>Metazoa</taxon>
        <taxon>Ecdysozoa</taxon>
        <taxon>Arthropoda</taxon>
        <taxon>Chelicerata</taxon>
        <taxon>Arachnida</taxon>
        <taxon>Araneae</taxon>
        <taxon>Araneomorphae</taxon>
        <taxon>Entelegynae</taxon>
        <taxon>Araneoidea</taxon>
        <taxon>Araneidae</taxon>
        <taxon>Argiope</taxon>
    </lineage>
</organism>
<dbReference type="PANTHER" id="PTHR15437">
    <property type="entry name" value="TRANSCRIPTION TERMINATION FACTOR, MITOCHONDRIAL"/>
    <property type="match status" value="1"/>
</dbReference>
<comment type="similarity">
    <text evidence="1">Belongs to the mTERF family.</text>
</comment>
<gene>
    <name evidence="3" type="ORF">HNY73_003646</name>
</gene>
<evidence type="ECO:0000313" key="3">
    <source>
        <dbReference type="EMBL" id="KAF8791992.1"/>
    </source>
</evidence>
<evidence type="ECO:0000256" key="2">
    <source>
        <dbReference type="ARBA" id="ARBA00022946"/>
    </source>
</evidence>